<keyword evidence="1" id="KW-0812">Transmembrane</keyword>
<comment type="caution">
    <text evidence="2">The sequence shown here is derived from an EMBL/GenBank/DDBJ whole genome shotgun (WGS) entry which is preliminary data.</text>
</comment>
<evidence type="ECO:0000256" key="1">
    <source>
        <dbReference type="SAM" id="Phobius"/>
    </source>
</evidence>
<evidence type="ECO:0000313" key="3">
    <source>
        <dbReference type="Proteomes" id="UP000229030"/>
    </source>
</evidence>
<keyword evidence="1" id="KW-1133">Transmembrane helix</keyword>
<dbReference type="EMBL" id="PETV01000101">
    <property type="protein sequence ID" value="PIV46710.1"/>
    <property type="molecule type" value="Genomic_DNA"/>
</dbReference>
<organism evidence="2 3">
    <name type="scientific">bacterium (Candidatus Gribaldobacteria) CG02_land_8_20_14_3_00_41_15</name>
    <dbReference type="NCBI Taxonomy" id="2014270"/>
    <lineage>
        <taxon>Bacteria</taxon>
        <taxon>Candidatus Gribaldobacteria</taxon>
    </lineage>
</organism>
<reference evidence="3" key="1">
    <citation type="submission" date="2017-09" db="EMBL/GenBank/DDBJ databases">
        <title>Depth-based differentiation of microbial function through sediment-hosted aquifers and enrichment of novel symbionts in the deep terrestrial subsurface.</title>
        <authorList>
            <person name="Probst A.J."/>
            <person name="Ladd B."/>
            <person name="Jarett J.K."/>
            <person name="Geller-Mcgrath D.E."/>
            <person name="Sieber C.M.K."/>
            <person name="Emerson J.B."/>
            <person name="Anantharaman K."/>
            <person name="Thomas B.C."/>
            <person name="Malmstrom R."/>
            <person name="Stieglmeier M."/>
            <person name="Klingl A."/>
            <person name="Woyke T."/>
            <person name="Ryan C.M."/>
            <person name="Banfield J.F."/>
        </authorList>
    </citation>
    <scope>NUCLEOTIDE SEQUENCE [LARGE SCALE GENOMIC DNA]</scope>
</reference>
<keyword evidence="1" id="KW-0472">Membrane</keyword>
<protein>
    <submittedName>
        <fullName evidence="2">Uncharacterized protein</fullName>
    </submittedName>
</protein>
<name>A0A2M7DCV6_9BACT</name>
<proteinExistence type="predicted"/>
<gene>
    <name evidence="2" type="ORF">COS21_03940</name>
</gene>
<accession>A0A2M7DCV6</accession>
<dbReference type="Proteomes" id="UP000229030">
    <property type="component" value="Unassembled WGS sequence"/>
</dbReference>
<sequence length="75" mass="8803">MKNLFKICLIIIILAIIGGAFYWYEWRPSQIRKSCQEKIEKQDKELFADVVKSRIMGAKEGDVYDFCLRKSGLEK</sequence>
<dbReference type="AlphaFoldDB" id="A0A2M7DCV6"/>
<evidence type="ECO:0000313" key="2">
    <source>
        <dbReference type="EMBL" id="PIV46710.1"/>
    </source>
</evidence>
<feature type="transmembrane region" description="Helical" evidence="1">
    <location>
        <begin position="7"/>
        <end position="24"/>
    </location>
</feature>